<feature type="transmembrane region" description="Helical" evidence="8">
    <location>
        <begin position="265"/>
        <end position="287"/>
    </location>
</feature>
<feature type="transmembrane region" description="Helical" evidence="8">
    <location>
        <begin position="103"/>
        <end position="130"/>
    </location>
</feature>
<sequence>MQSFSRVQLAATVFLFQLGSSPLFLLAGEARRDAWLSVLVGMLSGLLLLILVTLPIHRREPGKSLIEMLPAYFGKWLGGAVAAAYVLYFSYKSVRNVREFGDWMILYLLPQTPLYFIMLVLMLISAFAVYHGVEVFFRLAELLWPWIVLMYAILFGIIIFSHLFHPENLQPVMEHGLKPVLEAALPEVVSFPFGEMVLFLMFWKHSDRARETSRTTLFSFASAGLFLVFANMTLICVLGAMAGTSVIPLLEVTSLLKFAERLDPFVLLMLFIGVYMKQTAYYLGASLALSQLTGMNRKLAIVPIGALIYFGSLAFRSYMQQVRFGFKYNLNYHFPIFQIAIPLVLLTVMLIRSPKPATTGE</sequence>
<comment type="caution">
    <text evidence="9">The sequence shown here is derived from an EMBL/GenBank/DDBJ whole genome shotgun (WGS) entry which is preliminary data.</text>
</comment>
<dbReference type="RefSeq" id="WP_185139978.1">
    <property type="nucleotide sequence ID" value="NZ_BORM01000012.1"/>
</dbReference>
<protein>
    <submittedName>
        <fullName evidence="9">GerAB/ArcD/ProY family transporter</fullName>
    </submittedName>
</protein>
<evidence type="ECO:0000256" key="3">
    <source>
        <dbReference type="ARBA" id="ARBA00022448"/>
    </source>
</evidence>
<evidence type="ECO:0000256" key="4">
    <source>
        <dbReference type="ARBA" id="ARBA00022544"/>
    </source>
</evidence>
<evidence type="ECO:0000256" key="6">
    <source>
        <dbReference type="ARBA" id="ARBA00022989"/>
    </source>
</evidence>
<dbReference type="PANTHER" id="PTHR34975">
    <property type="entry name" value="SPORE GERMINATION PROTEIN A2"/>
    <property type="match status" value="1"/>
</dbReference>
<comment type="subcellular location">
    <subcellularLocation>
        <location evidence="1">Membrane</location>
        <topology evidence="1">Multi-pass membrane protein</topology>
    </subcellularLocation>
</comment>
<dbReference type="AlphaFoldDB" id="A0A841U644"/>
<feature type="transmembrane region" description="Helical" evidence="8">
    <location>
        <begin position="37"/>
        <end position="57"/>
    </location>
</feature>
<keyword evidence="6 8" id="KW-1133">Transmembrane helix</keyword>
<keyword evidence="10" id="KW-1185">Reference proteome</keyword>
<comment type="similarity">
    <text evidence="2">Belongs to the amino acid-polyamine-organocation (APC) superfamily. Spore germination protein (SGP) (TC 2.A.3.9) family.</text>
</comment>
<evidence type="ECO:0000313" key="9">
    <source>
        <dbReference type="EMBL" id="MBB6696035.1"/>
    </source>
</evidence>
<accession>A0A841U644</accession>
<evidence type="ECO:0000256" key="8">
    <source>
        <dbReference type="SAM" id="Phobius"/>
    </source>
</evidence>
<dbReference type="Pfam" id="PF03845">
    <property type="entry name" value="Spore_permease"/>
    <property type="match status" value="1"/>
</dbReference>
<evidence type="ECO:0000256" key="2">
    <source>
        <dbReference type="ARBA" id="ARBA00007998"/>
    </source>
</evidence>
<evidence type="ECO:0000256" key="1">
    <source>
        <dbReference type="ARBA" id="ARBA00004141"/>
    </source>
</evidence>
<keyword evidence="4" id="KW-0309">Germination</keyword>
<keyword evidence="7 8" id="KW-0472">Membrane</keyword>
<dbReference type="EMBL" id="JACJVR010000165">
    <property type="protein sequence ID" value="MBB6696035.1"/>
    <property type="molecule type" value="Genomic_DNA"/>
</dbReference>
<dbReference type="PANTHER" id="PTHR34975:SF2">
    <property type="entry name" value="SPORE GERMINATION PROTEIN A2"/>
    <property type="match status" value="1"/>
</dbReference>
<dbReference type="GO" id="GO:0009847">
    <property type="term" value="P:spore germination"/>
    <property type="evidence" value="ECO:0007669"/>
    <property type="project" value="InterPro"/>
</dbReference>
<dbReference type="GO" id="GO:0016020">
    <property type="term" value="C:membrane"/>
    <property type="evidence" value="ECO:0007669"/>
    <property type="project" value="UniProtKB-SubCell"/>
</dbReference>
<proteinExistence type="inferred from homology"/>
<name>A0A841U644_9BACL</name>
<reference evidence="9 10" key="1">
    <citation type="submission" date="2020-08" db="EMBL/GenBank/DDBJ databases">
        <title>Cohnella phylogeny.</title>
        <authorList>
            <person name="Dunlap C."/>
        </authorList>
    </citation>
    <scope>NUCLEOTIDE SEQUENCE [LARGE SCALE GENOMIC DNA]</scope>
    <source>
        <strain evidence="9 10">DSM 25239</strain>
    </source>
</reference>
<evidence type="ECO:0000313" key="10">
    <source>
        <dbReference type="Proteomes" id="UP000553776"/>
    </source>
</evidence>
<feature type="transmembrane region" description="Helical" evidence="8">
    <location>
        <begin position="299"/>
        <end position="318"/>
    </location>
</feature>
<gene>
    <name evidence="9" type="ORF">H7B90_32070</name>
</gene>
<feature type="transmembrane region" description="Helical" evidence="8">
    <location>
        <begin position="215"/>
        <end position="245"/>
    </location>
</feature>
<dbReference type="InterPro" id="IPR004761">
    <property type="entry name" value="Spore_GerAB"/>
</dbReference>
<keyword evidence="5 8" id="KW-0812">Transmembrane</keyword>
<evidence type="ECO:0000256" key="7">
    <source>
        <dbReference type="ARBA" id="ARBA00023136"/>
    </source>
</evidence>
<dbReference type="NCBIfam" id="TIGR00912">
    <property type="entry name" value="2A0309"/>
    <property type="match status" value="1"/>
</dbReference>
<keyword evidence="3" id="KW-0813">Transport</keyword>
<feature type="transmembrane region" description="Helical" evidence="8">
    <location>
        <begin position="69"/>
        <end position="91"/>
    </location>
</feature>
<feature type="transmembrane region" description="Helical" evidence="8">
    <location>
        <begin position="142"/>
        <end position="164"/>
    </location>
</feature>
<dbReference type="Proteomes" id="UP000553776">
    <property type="component" value="Unassembled WGS sequence"/>
</dbReference>
<feature type="transmembrane region" description="Helical" evidence="8">
    <location>
        <begin position="330"/>
        <end position="351"/>
    </location>
</feature>
<evidence type="ECO:0000256" key="5">
    <source>
        <dbReference type="ARBA" id="ARBA00022692"/>
    </source>
</evidence>
<feature type="transmembrane region" description="Helical" evidence="8">
    <location>
        <begin position="184"/>
        <end position="203"/>
    </location>
</feature>
<organism evidence="9 10">
    <name type="scientific">Cohnella xylanilytica</name>
    <dbReference type="NCBI Taxonomy" id="557555"/>
    <lineage>
        <taxon>Bacteria</taxon>
        <taxon>Bacillati</taxon>
        <taxon>Bacillota</taxon>
        <taxon>Bacilli</taxon>
        <taxon>Bacillales</taxon>
        <taxon>Paenibacillaceae</taxon>
        <taxon>Cohnella</taxon>
    </lineage>
</organism>